<dbReference type="AlphaFoldDB" id="A0A7K3M503"/>
<evidence type="ECO:0000313" key="1">
    <source>
        <dbReference type="EMBL" id="NDL58012.1"/>
    </source>
</evidence>
<dbReference type="EMBL" id="WLZY01000004">
    <property type="protein sequence ID" value="NDL58012.1"/>
    <property type="molecule type" value="Genomic_DNA"/>
</dbReference>
<keyword evidence="2" id="KW-1185">Reference proteome</keyword>
<gene>
    <name evidence="1" type="ORF">F7O44_13110</name>
</gene>
<name>A0A7K3M503_9ACTN</name>
<protein>
    <submittedName>
        <fullName evidence="1">Uncharacterized protein</fullName>
    </submittedName>
</protein>
<comment type="caution">
    <text evidence="1">The sequence shown here is derived from an EMBL/GenBank/DDBJ whole genome shotgun (WGS) entry which is preliminary data.</text>
</comment>
<reference evidence="1 2" key="1">
    <citation type="submission" date="2019-11" db="EMBL/GenBank/DDBJ databases">
        <authorList>
            <person name="Li X.-J."/>
            <person name="Feng X.-M."/>
        </authorList>
    </citation>
    <scope>NUCLEOTIDE SEQUENCE [LARGE SCALE GENOMIC DNA]</scope>
    <source>
        <strain evidence="1 2">XMNu-373</strain>
    </source>
</reference>
<accession>A0A7K3M503</accession>
<sequence>MFDDHYLLHRHESKERIRDASLSRAALAGQRRRRAERAAQRRARLMERTALILASVSGWTGGLARRLHSRAIARRASVC</sequence>
<dbReference type="Proteomes" id="UP000460435">
    <property type="component" value="Unassembled WGS sequence"/>
</dbReference>
<dbReference type="RefSeq" id="WP_162450708.1">
    <property type="nucleotide sequence ID" value="NZ_WLZY01000004.1"/>
</dbReference>
<organism evidence="1 2">
    <name type="scientific">Phytoactinopolyspora mesophila</name>
    <dbReference type="NCBI Taxonomy" id="2650750"/>
    <lineage>
        <taxon>Bacteria</taxon>
        <taxon>Bacillati</taxon>
        <taxon>Actinomycetota</taxon>
        <taxon>Actinomycetes</taxon>
        <taxon>Jiangellales</taxon>
        <taxon>Jiangellaceae</taxon>
        <taxon>Phytoactinopolyspora</taxon>
    </lineage>
</organism>
<evidence type="ECO:0000313" key="2">
    <source>
        <dbReference type="Proteomes" id="UP000460435"/>
    </source>
</evidence>
<proteinExistence type="predicted"/>